<dbReference type="GO" id="GO:0071949">
    <property type="term" value="F:FAD binding"/>
    <property type="evidence" value="ECO:0007669"/>
    <property type="project" value="TreeGrafter"/>
</dbReference>
<dbReference type="PANTHER" id="PTHR13914:SF0">
    <property type="entry name" value="PROLINE DEHYDROGENASE 1, MITOCHONDRIAL"/>
    <property type="match status" value="1"/>
</dbReference>
<dbReference type="InterPro" id="IPR002872">
    <property type="entry name" value="Proline_DH_dom"/>
</dbReference>
<feature type="domain" description="Proline dehydrogenase" evidence="2">
    <location>
        <begin position="73"/>
        <end position="361"/>
    </location>
</feature>
<name>A0A381ND83_9ZZZZ</name>
<evidence type="ECO:0000256" key="1">
    <source>
        <dbReference type="ARBA" id="ARBA00023002"/>
    </source>
</evidence>
<dbReference type="Gene3D" id="3.20.20.220">
    <property type="match status" value="1"/>
</dbReference>
<dbReference type="GO" id="GO:0010133">
    <property type="term" value="P:L-proline catabolic process to L-glutamate"/>
    <property type="evidence" value="ECO:0007669"/>
    <property type="project" value="TreeGrafter"/>
</dbReference>
<dbReference type="Pfam" id="PF01619">
    <property type="entry name" value="Pro_dh"/>
    <property type="match status" value="1"/>
</dbReference>
<evidence type="ECO:0000259" key="2">
    <source>
        <dbReference type="Pfam" id="PF01619"/>
    </source>
</evidence>
<evidence type="ECO:0000313" key="3">
    <source>
        <dbReference type="EMBL" id="SUZ51748.1"/>
    </source>
</evidence>
<accession>A0A381ND83</accession>
<reference evidence="3" key="1">
    <citation type="submission" date="2018-05" db="EMBL/GenBank/DDBJ databases">
        <authorList>
            <person name="Lanie J.A."/>
            <person name="Ng W.-L."/>
            <person name="Kazmierczak K.M."/>
            <person name="Andrzejewski T.M."/>
            <person name="Davidsen T.M."/>
            <person name="Wayne K.J."/>
            <person name="Tettelin H."/>
            <person name="Glass J.I."/>
            <person name="Rusch D."/>
            <person name="Podicherti R."/>
            <person name="Tsui H.-C.T."/>
            <person name="Winkler M.E."/>
        </authorList>
    </citation>
    <scope>NUCLEOTIDE SEQUENCE</scope>
</reference>
<gene>
    <name evidence="3" type="ORF">METZ01_LOCUS4602</name>
</gene>
<keyword evidence="1" id="KW-0560">Oxidoreductase</keyword>
<dbReference type="EMBL" id="UINC01000236">
    <property type="protein sequence ID" value="SUZ51748.1"/>
    <property type="molecule type" value="Genomic_DNA"/>
</dbReference>
<dbReference type="PANTHER" id="PTHR13914">
    <property type="entry name" value="PROLINE OXIDASE"/>
    <property type="match status" value="1"/>
</dbReference>
<protein>
    <recommendedName>
        <fullName evidence="2">Proline dehydrogenase domain-containing protein</fullName>
    </recommendedName>
</protein>
<dbReference type="InterPro" id="IPR015659">
    <property type="entry name" value="Proline_oxidase"/>
</dbReference>
<dbReference type="InterPro" id="IPR029041">
    <property type="entry name" value="FAD-linked_oxidoreductase-like"/>
</dbReference>
<dbReference type="SUPFAM" id="SSF51730">
    <property type="entry name" value="FAD-linked oxidoreductase"/>
    <property type="match status" value="1"/>
</dbReference>
<proteinExistence type="predicted"/>
<sequence>MLFDNTKIGFVLKSNFELEKAYFLFKIISNKTLTNFGKILLNIILTFKLPLLFIVKRTVFKQFCSGANLEESMETVNKLYSKNVYSYLSYSVEGAQNNDSFEKSCQDVIDSIEFASDKKNIPFTVFKPTAISKTDNLMRGEIDKIIFDRFDRICKKAFEKNVKILIDAEESWIQDSIDSIVLMMMKKYNKQKTIVFNTVQMYRHDRLEYLKDLHNSSKQNDFEIGIKLVRGAYIEKENIRATQLNYKSPICESKKASDDNYNSGVKFIISNLDKFNLFCGTHNEESIYKIINMINQMGMERSSDKIWFGQLLGMSDHITFNLANENYNVVKYLPYGPIKEVIPYLIRRAEENTSVKGQTSRELTLIKNEISRRKKAS</sequence>
<organism evidence="3">
    <name type="scientific">marine metagenome</name>
    <dbReference type="NCBI Taxonomy" id="408172"/>
    <lineage>
        <taxon>unclassified sequences</taxon>
        <taxon>metagenomes</taxon>
        <taxon>ecological metagenomes</taxon>
    </lineage>
</organism>
<dbReference type="GO" id="GO:0005739">
    <property type="term" value="C:mitochondrion"/>
    <property type="evidence" value="ECO:0007669"/>
    <property type="project" value="TreeGrafter"/>
</dbReference>
<dbReference type="AlphaFoldDB" id="A0A381ND83"/>
<dbReference type="GO" id="GO:0004657">
    <property type="term" value="F:proline dehydrogenase activity"/>
    <property type="evidence" value="ECO:0007669"/>
    <property type="project" value="InterPro"/>
</dbReference>